<protein>
    <submittedName>
        <fullName evidence="2">Alkaline shock response membrane anchor protein AmaP</fullName>
    </submittedName>
</protein>
<dbReference type="EMBL" id="CP041217">
    <property type="protein sequence ID" value="QDH19601.1"/>
    <property type="molecule type" value="Genomic_DNA"/>
</dbReference>
<reference evidence="2 3" key="1">
    <citation type="submission" date="2019-06" db="EMBL/GenBank/DDBJ databases">
        <title>Saccharibacillus brassicae sp. nov., an endophytic bacterium isolated from Chinese cabbage seeds (Brassica pekinensis).</title>
        <authorList>
            <person name="Jiang L."/>
            <person name="Lee J."/>
            <person name="Kim S.W."/>
        </authorList>
    </citation>
    <scope>NUCLEOTIDE SEQUENCE [LARGE SCALE GENOMIC DNA]</scope>
    <source>
        <strain evidence="3">KCTC 43072 / ATSA2</strain>
    </source>
</reference>
<dbReference type="Proteomes" id="UP000316968">
    <property type="component" value="Chromosome"/>
</dbReference>
<feature type="transmembrane region" description="Helical" evidence="1">
    <location>
        <begin position="47"/>
        <end position="67"/>
    </location>
</feature>
<evidence type="ECO:0000313" key="3">
    <source>
        <dbReference type="Proteomes" id="UP000316968"/>
    </source>
</evidence>
<name>A0A4Y6UTA8_SACBS</name>
<evidence type="ECO:0000256" key="1">
    <source>
        <dbReference type="SAM" id="Phobius"/>
    </source>
</evidence>
<organism evidence="2 3">
    <name type="scientific">Saccharibacillus brassicae</name>
    <dbReference type="NCBI Taxonomy" id="2583377"/>
    <lineage>
        <taxon>Bacteria</taxon>
        <taxon>Bacillati</taxon>
        <taxon>Bacillota</taxon>
        <taxon>Bacilli</taxon>
        <taxon>Bacillales</taxon>
        <taxon>Paenibacillaceae</taxon>
        <taxon>Saccharibacillus</taxon>
    </lineage>
</organism>
<evidence type="ECO:0000313" key="2">
    <source>
        <dbReference type="EMBL" id="QDH19601.1"/>
    </source>
</evidence>
<dbReference type="AlphaFoldDB" id="A0A4Y6UTA8"/>
<accession>A0A4Y6UTA8</accession>
<dbReference type="KEGG" id="saca:FFV09_01240"/>
<keyword evidence="1" id="KW-1133">Transmembrane helix</keyword>
<keyword evidence="1" id="KW-0472">Membrane</keyword>
<dbReference type="NCBIfam" id="NF033218">
    <property type="entry name" value="anchor_AmaP"/>
    <property type="match status" value="1"/>
</dbReference>
<gene>
    <name evidence="2" type="primary">amaP</name>
    <name evidence="2" type="ORF">FFV09_01240</name>
</gene>
<proteinExistence type="predicted"/>
<dbReference type="OrthoDB" id="1716040at2"/>
<sequence length="179" mass="19990">MAKIVDRLLLFLYSLTILILSILAILLLSRSIRVPIDFRFDLPTMSILVAGLAVLILISLRMLYVSLRRSRANLHSVDQRTDLGEIQISLETIENLSLKAASRVRGVKDPRTRIRMTDPGLVIEIRTVVDGEYPIPALTAEIQRGVKEFVHEITGIPVASVSVYIAGVMQPQAFKSRVE</sequence>
<dbReference type="RefSeq" id="WP_141445990.1">
    <property type="nucleotide sequence ID" value="NZ_CP041217.1"/>
</dbReference>
<keyword evidence="1" id="KW-0812">Transmembrane</keyword>
<keyword evidence="3" id="KW-1185">Reference proteome</keyword>